<keyword evidence="1 4" id="KW-0663">Pyridoxal phosphate</keyword>
<evidence type="ECO:0000256" key="2">
    <source>
        <dbReference type="ARBA" id="ARBA00037999"/>
    </source>
</evidence>
<evidence type="ECO:0000256" key="4">
    <source>
        <dbReference type="PIRSR" id="PIRSR000390-2"/>
    </source>
</evidence>
<dbReference type="InterPro" id="IPR000653">
    <property type="entry name" value="DegT/StrS_aminotransferase"/>
</dbReference>
<dbReference type="PANTHER" id="PTHR30244:SF39">
    <property type="entry name" value="BLR3650 PROTEIN"/>
    <property type="match status" value="1"/>
</dbReference>
<dbReference type="CDD" id="cd00616">
    <property type="entry name" value="AHBA_syn"/>
    <property type="match status" value="1"/>
</dbReference>
<dbReference type="PANTHER" id="PTHR30244">
    <property type="entry name" value="TRANSAMINASE"/>
    <property type="match status" value="1"/>
</dbReference>
<dbReference type="GO" id="GO:0008483">
    <property type="term" value="F:transaminase activity"/>
    <property type="evidence" value="ECO:0007669"/>
    <property type="project" value="TreeGrafter"/>
</dbReference>
<comment type="similarity">
    <text evidence="2 5">Belongs to the DegT/DnrJ/EryC1 family.</text>
</comment>
<feature type="modified residue" description="N6-(pyridoxal phosphate)lysine" evidence="4">
    <location>
        <position position="179"/>
    </location>
</feature>
<organism evidence="6 7">
    <name type="scientific">Candidatus Nealsonbacteria bacterium RIFCSPLOWO2_01_FULL_41_9</name>
    <dbReference type="NCBI Taxonomy" id="1801671"/>
    <lineage>
        <taxon>Bacteria</taxon>
        <taxon>Candidatus Nealsoniibacteriota</taxon>
    </lineage>
</organism>
<evidence type="ECO:0000256" key="3">
    <source>
        <dbReference type="PIRSR" id="PIRSR000390-1"/>
    </source>
</evidence>
<dbReference type="Proteomes" id="UP000176406">
    <property type="component" value="Unassembled WGS sequence"/>
</dbReference>
<dbReference type="Pfam" id="PF01041">
    <property type="entry name" value="DegT_DnrJ_EryC1"/>
    <property type="match status" value="1"/>
</dbReference>
<dbReference type="FunFam" id="3.40.640.10:FF:000089">
    <property type="entry name" value="Aminotransferase, DegT/DnrJ/EryC1/StrS family"/>
    <property type="match status" value="1"/>
</dbReference>
<proteinExistence type="inferred from homology"/>
<dbReference type="InterPro" id="IPR015424">
    <property type="entry name" value="PyrdxlP-dep_Trfase"/>
</dbReference>
<dbReference type="GO" id="GO:0030170">
    <property type="term" value="F:pyridoxal phosphate binding"/>
    <property type="evidence" value="ECO:0007669"/>
    <property type="project" value="UniProtKB-ARBA"/>
</dbReference>
<dbReference type="EMBL" id="MHMG01000031">
    <property type="protein sequence ID" value="OGZ22936.1"/>
    <property type="molecule type" value="Genomic_DNA"/>
</dbReference>
<name>A0A1G2EAV9_9BACT</name>
<evidence type="ECO:0000256" key="1">
    <source>
        <dbReference type="ARBA" id="ARBA00022898"/>
    </source>
</evidence>
<evidence type="ECO:0000313" key="6">
    <source>
        <dbReference type="EMBL" id="OGZ22936.1"/>
    </source>
</evidence>
<dbReference type="GO" id="GO:0000271">
    <property type="term" value="P:polysaccharide biosynthetic process"/>
    <property type="evidence" value="ECO:0007669"/>
    <property type="project" value="TreeGrafter"/>
</dbReference>
<evidence type="ECO:0000313" key="7">
    <source>
        <dbReference type="Proteomes" id="UP000176406"/>
    </source>
</evidence>
<feature type="active site" description="Proton acceptor" evidence="3">
    <location>
        <position position="179"/>
    </location>
</feature>
<reference evidence="6 7" key="1">
    <citation type="journal article" date="2016" name="Nat. Commun.">
        <title>Thousands of microbial genomes shed light on interconnected biogeochemical processes in an aquifer system.</title>
        <authorList>
            <person name="Anantharaman K."/>
            <person name="Brown C.T."/>
            <person name="Hug L.A."/>
            <person name="Sharon I."/>
            <person name="Castelle C.J."/>
            <person name="Probst A.J."/>
            <person name="Thomas B.C."/>
            <person name="Singh A."/>
            <person name="Wilkins M.J."/>
            <person name="Karaoz U."/>
            <person name="Brodie E.L."/>
            <person name="Williams K.H."/>
            <person name="Hubbard S.S."/>
            <person name="Banfield J.F."/>
        </authorList>
    </citation>
    <scope>NUCLEOTIDE SEQUENCE [LARGE SCALE GENOMIC DNA]</scope>
</reference>
<evidence type="ECO:0000256" key="5">
    <source>
        <dbReference type="RuleBase" id="RU004508"/>
    </source>
</evidence>
<dbReference type="AlphaFoldDB" id="A0A1G2EAV9"/>
<dbReference type="InterPro" id="IPR015421">
    <property type="entry name" value="PyrdxlP-dep_Trfase_major"/>
</dbReference>
<dbReference type="Gene3D" id="3.90.1150.10">
    <property type="entry name" value="Aspartate Aminotransferase, domain 1"/>
    <property type="match status" value="1"/>
</dbReference>
<dbReference type="Gene3D" id="3.40.640.10">
    <property type="entry name" value="Type I PLP-dependent aspartate aminotransferase-like (Major domain)"/>
    <property type="match status" value="1"/>
</dbReference>
<sequence length="378" mass="42681">MPLSSPDITHREVEIINQVLSTPFLSIGPKVKEFEQKVADFIGVKYAVAVNSGTSGLHLCVKSLDIKDGDEVITTPFSFIASANCILFERAKPVFVDIDENTLCIDPEKIEKAITKKTKAILPVHIFGHPCEMDKITEIAQKYNLAVIEDGCEAFGSEYKGKRVGILGNSAVFSFYPNKPITTGEGGVVVTNDEKIAKLCQSLRNQGREEGGIDDSWLSHKRLGYNYRMSELSAALGVIQIERIKEILDKRQRIAELYNQRLAGIKGIKIPYIGSNVKISWFVYTVRLDCEKFSRDDRDAIIRELENRGINCRNYFPPIHLEPFYAEMFGHKRGDFPVTERVSDSTISLPFYNDLAEGEIEYICDGLENILNKYYFLK</sequence>
<dbReference type="PIRSF" id="PIRSF000390">
    <property type="entry name" value="PLP_StrS"/>
    <property type="match status" value="1"/>
</dbReference>
<comment type="caution">
    <text evidence="6">The sequence shown here is derived from an EMBL/GenBank/DDBJ whole genome shotgun (WGS) entry which is preliminary data.</text>
</comment>
<dbReference type="SUPFAM" id="SSF53383">
    <property type="entry name" value="PLP-dependent transferases"/>
    <property type="match status" value="1"/>
</dbReference>
<dbReference type="InterPro" id="IPR015422">
    <property type="entry name" value="PyrdxlP-dep_Trfase_small"/>
</dbReference>
<accession>A0A1G2EAV9</accession>
<protein>
    <submittedName>
        <fullName evidence="6">Polysaccharide biosynthesis protein</fullName>
    </submittedName>
</protein>
<gene>
    <name evidence="6" type="ORF">A3A08_02710</name>
</gene>